<feature type="domain" description="Peptidase S24/S26A/S26B/S26C" evidence="4">
    <location>
        <begin position="114"/>
        <end position="225"/>
    </location>
</feature>
<evidence type="ECO:0000259" key="4">
    <source>
        <dbReference type="Pfam" id="PF00717"/>
    </source>
</evidence>
<dbReference type="PANTHER" id="PTHR40661:SF1">
    <property type="entry name" value="HTH CRO_C1-TYPE DOMAIN-CONTAINING PROTEIN"/>
    <property type="match status" value="1"/>
</dbReference>
<keyword evidence="1" id="KW-0805">Transcription regulation</keyword>
<dbReference type="InterPro" id="IPR015927">
    <property type="entry name" value="Peptidase_S24_S26A/B/C"/>
</dbReference>
<dbReference type="Pfam" id="PF00717">
    <property type="entry name" value="Peptidase_S24"/>
    <property type="match status" value="1"/>
</dbReference>
<dbReference type="Gene3D" id="2.10.109.10">
    <property type="entry name" value="Umud Fragment, subunit A"/>
    <property type="match status" value="1"/>
</dbReference>
<dbReference type="Proteomes" id="UP001199816">
    <property type="component" value="Unassembled WGS sequence"/>
</dbReference>
<keyword evidence="2" id="KW-0238">DNA-binding</keyword>
<evidence type="ECO:0000256" key="1">
    <source>
        <dbReference type="ARBA" id="ARBA00023015"/>
    </source>
</evidence>
<gene>
    <name evidence="5" type="ORF">LQ567_16965</name>
</gene>
<dbReference type="PANTHER" id="PTHR40661">
    <property type="match status" value="1"/>
</dbReference>
<sequence length="241" mass="27708">MEQNFSKIKERILQHIAKEGISKRKFYAHTGISNGVLDKATGLTEENIERYLSSYPEINPTWVVTGDGEMYLNRKTLDSDIIIPGSNMLVKAPAGRVRKQQANQTGSIKFYDTNFAAGNDVEFYDDLNSISPAYTMDIPEFAGCTAFRTYNDSMEPLIKSGDILFATKIEDWEDGLEYGQIYGITRVDGRRHLKYIRKATAHEMTHFLLRSENTEMYDDFLLKKSKIKNIWLIHGWINKRT</sequence>
<keyword evidence="6" id="KW-1185">Reference proteome</keyword>
<dbReference type="CDD" id="cd06529">
    <property type="entry name" value="S24_LexA-like"/>
    <property type="match status" value="1"/>
</dbReference>
<dbReference type="RefSeq" id="WP_231006427.1">
    <property type="nucleotide sequence ID" value="NZ_JAJNEC010000005.1"/>
</dbReference>
<reference evidence="5 6" key="1">
    <citation type="submission" date="2021-11" db="EMBL/GenBank/DDBJ databases">
        <title>Genomic of Niabella pedocola.</title>
        <authorList>
            <person name="Wu T."/>
        </authorList>
    </citation>
    <scope>NUCLEOTIDE SEQUENCE [LARGE SCALE GENOMIC DNA]</scope>
    <source>
        <strain evidence="5 6">JCM 31011</strain>
    </source>
</reference>
<organism evidence="5 6">
    <name type="scientific">Niabella pedocola</name>
    <dbReference type="NCBI Taxonomy" id="1752077"/>
    <lineage>
        <taxon>Bacteria</taxon>
        <taxon>Pseudomonadati</taxon>
        <taxon>Bacteroidota</taxon>
        <taxon>Chitinophagia</taxon>
        <taxon>Chitinophagales</taxon>
        <taxon>Chitinophagaceae</taxon>
        <taxon>Niabella</taxon>
    </lineage>
</organism>
<evidence type="ECO:0000256" key="3">
    <source>
        <dbReference type="ARBA" id="ARBA00023163"/>
    </source>
</evidence>
<dbReference type="SUPFAM" id="SSF51306">
    <property type="entry name" value="LexA/Signal peptidase"/>
    <property type="match status" value="1"/>
</dbReference>
<dbReference type="InterPro" id="IPR039418">
    <property type="entry name" value="LexA-like"/>
</dbReference>
<proteinExistence type="predicted"/>
<keyword evidence="3" id="KW-0804">Transcription</keyword>
<evidence type="ECO:0000256" key="2">
    <source>
        <dbReference type="ARBA" id="ARBA00023125"/>
    </source>
</evidence>
<accession>A0ABS8PUI0</accession>
<name>A0ABS8PUI0_9BACT</name>
<dbReference type="EMBL" id="JAJNEC010000005">
    <property type="protein sequence ID" value="MCD2424474.1"/>
    <property type="molecule type" value="Genomic_DNA"/>
</dbReference>
<protein>
    <recommendedName>
        <fullName evidence="4">Peptidase S24/S26A/S26B/S26C domain-containing protein</fullName>
    </recommendedName>
</protein>
<evidence type="ECO:0000313" key="5">
    <source>
        <dbReference type="EMBL" id="MCD2424474.1"/>
    </source>
</evidence>
<dbReference type="InterPro" id="IPR036286">
    <property type="entry name" value="LexA/Signal_pep-like_sf"/>
</dbReference>
<evidence type="ECO:0000313" key="6">
    <source>
        <dbReference type="Proteomes" id="UP001199816"/>
    </source>
</evidence>
<comment type="caution">
    <text evidence="5">The sequence shown here is derived from an EMBL/GenBank/DDBJ whole genome shotgun (WGS) entry which is preliminary data.</text>
</comment>